<comment type="subcellular location">
    <subcellularLocation>
        <location evidence="1">Nucleus</location>
    </subcellularLocation>
</comment>
<sequence length="500" mass="55133">MAPDFKTFLATEVISEQKTISYRNLSRALKVHVNAAKCMLYEFYEKENKKKSGSIYATYLVAGRKVAVANDGTPKATNGDVPMPSSPPMIPSSSMPGASQATEQLEERYQVPVQSIMLCREEQLKAVQEQYEHISSIHIYSLSPVRIQDLATLTDTGRAVFADYHAKQDPLIHNKDYGIIQNPHVWRRKGKRPVNVEAEPAQPKVQPKAQPKPQPKKEEKPNLFSKSGSKTEVKTEDAKKESTPAPASRPSSRDSTTTQDSKSKPTLKKESSSLFKAFAKQSANPKLERKNTGNSDAKMSGMDSNNDEGESDDDSMLLDTGTNKSKSKKRAADVQREKEERQAKLRKMMEDDDEAESLVPKVADAADMNADPPAAKADEDPDVPAGDAEDEEWPDSDAERKAAAQVKEDEGPKRRRGKRKVMKKKTVKDEEGFLVTKEEEAFESFSEDEPDEKPPAKKAAFPPKSAAPAKSQSQTQKGSAPKGGAAGGKKKDIMSFFGKK</sequence>
<evidence type="ECO:0000313" key="6">
    <source>
        <dbReference type="EMBL" id="KAK5951218.1"/>
    </source>
</evidence>
<comment type="caution">
    <text evidence="6">The sequence shown here is derived from an EMBL/GenBank/DDBJ whole genome shotgun (WGS) entry which is preliminary data.</text>
</comment>
<keyword evidence="7" id="KW-1185">Reference proteome</keyword>
<dbReference type="EMBL" id="JAKLMC020000021">
    <property type="protein sequence ID" value="KAK5951218.1"/>
    <property type="molecule type" value="Genomic_DNA"/>
</dbReference>
<gene>
    <name evidence="6" type="primary">cdc27</name>
    <name evidence="6" type="ORF">OHC33_007636</name>
</gene>
<feature type="compositionally biased region" description="Acidic residues" evidence="5">
    <location>
        <begin position="379"/>
        <end position="396"/>
    </location>
</feature>
<feature type="region of interest" description="Disordered" evidence="5">
    <location>
        <begin position="183"/>
        <end position="500"/>
    </location>
</feature>
<dbReference type="AlphaFoldDB" id="A0AAN8EGV8"/>
<keyword evidence="3" id="KW-0235">DNA replication</keyword>
<organism evidence="6 7">
    <name type="scientific">Knufia fluminis</name>
    <dbReference type="NCBI Taxonomy" id="191047"/>
    <lineage>
        <taxon>Eukaryota</taxon>
        <taxon>Fungi</taxon>
        <taxon>Dikarya</taxon>
        <taxon>Ascomycota</taxon>
        <taxon>Pezizomycotina</taxon>
        <taxon>Eurotiomycetes</taxon>
        <taxon>Chaetothyriomycetidae</taxon>
        <taxon>Chaetothyriales</taxon>
        <taxon>Trichomeriaceae</taxon>
        <taxon>Knufia</taxon>
    </lineage>
</organism>
<evidence type="ECO:0000256" key="5">
    <source>
        <dbReference type="SAM" id="MobiDB-lite"/>
    </source>
</evidence>
<dbReference type="GO" id="GO:0006297">
    <property type="term" value="P:nucleotide-excision repair, DNA gap filling"/>
    <property type="evidence" value="ECO:0007669"/>
    <property type="project" value="TreeGrafter"/>
</dbReference>
<feature type="compositionally biased region" description="Basic and acidic residues" evidence="5">
    <location>
        <begin position="330"/>
        <end position="349"/>
    </location>
</feature>
<feature type="compositionally biased region" description="Basic and acidic residues" evidence="5">
    <location>
        <begin position="261"/>
        <end position="271"/>
    </location>
</feature>
<dbReference type="PANTHER" id="PTHR17598">
    <property type="entry name" value="DNA POLYMERASE DELTA SUBUNIT 3"/>
    <property type="match status" value="1"/>
</dbReference>
<feature type="compositionally biased region" description="Low complexity" evidence="5">
    <location>
        <begin position="363"/>
        <end position="375"/>
    </location>
</feature>
<protein>
    <recommendedName>
        <fullName evidence="2">DNA polymerase delta subunit 3</fullName>
    </recommendedName>
</protein>
<feature type="region of interest" description="Disordered" evidence="5">
    <location>
        <begin position="72"/>
        <end position="104"/>
    </location>
</feature>
<dbReference type="Pfam" id="PF09507">
    <property type="entry name" value="CDC27"/>
    <property type="match status" value="1"/>
</dbReference>
<feature type="compositionally biased region" description="Basic and acidic residues" evidence="5">
    <location>
        <begin position="229"/>
        <end position="242"/>
    </location>
</feature>
<accession>A0AAN8EGV8</accession>
<evidence type="ECO:0000256" key="4">
    <source>
        <dbReference type="ARBA" id="ARBA00023242"/>
    </source>
</evidence>
<feature type="compositionally biased region" description="Acidic residues" evidence="5">
    <location>
        <begin position="305"/>
        <end position="316"/>
    </location>
</feature>
<feature type="compositionally biased region" description="Acidic residues" evidence="5">
    <location>
        <begin position="440"/>
        <end position="451"/>
    </location>
</feature>
<feature type="compositionally biased region" description="Basic and acidic residues" evidence="5">
    <location>
        <begin position="397"/>
        <end position="412"/>
    </location>
</feature>
<keyword evidence="4" id="KW-0539">Nucleus</keyword>
<dbReference type="Proteomes" id="UP001316803">
    <property type="component" value="Unassembled WGS sequence"/>
</dbReference>
<feature type="compositionally biased region" description="Basic residues" evidence="5">
    <location>
        <begin position="413"/>
        <end position="426"/>
    </location>
</feature>
<dbReference type="GO" id="GO:1904161">
    <property type="term" value="P:DNA synthesis involved in UV-damage excision repair"/>
    <property type="evidence" value="ECO:0007669"/>
    <property type="project" value="TreeGrafter"/>
</dbReference>
<dbReference type="GO" id="GO:0006271">
    <property type="term" value="P:DNA strand elongation involved in DNA replication"/>
    <property type="evidence" value="ECO:0007669"/>
    <property type="project" value="TreeGrafter"/>
</dbReference>
<dbReference type="PANTHER" id="PTHR17598:SF13">
    <property type="entry name" value="DNA POLYMERASE DELTA SUBUNIT 3"/>
    <property type="match status" value="1"/>
</dbReference>
<feature type="compositionally biased region" description="Low complexity" evidence="5">
    <location>
        <begin position="243"/>
        <end position="260"/>
    </location>
</feature>
<dbReference type="GO" id="GO:0043625">
    <property type="term" value="C:delta DNA polymerase complex"/>
    <property type="evidence" value="ECO:0007669"/>
    <property type="project" value="InterPro"/>
</dbReference>
<name>A0AAN8EGV8_9EURO</name>
<proteinExistence type="predicted"/>
<dbReference type="InterPro" id="IPR019038">
    <property type="entry name" value="POLD3"/>
</dbReference>
<evidence type="ECO:0000313" key="7">
    <source>
        <dbReference type="Proteomes" id="UP001316803"/>
    </source>
</evidence>
<feature type="compositionally biased region" description="Low complexity" evidence="5">
    <location>
        <begin position="457"/>
        <end position="483"/>
    </location>
</feature>
<evidence type="ECO:0000256" key="2">
    <source>
        <dbReference type="ARBA" id="ARBA00017589"/>
    </source>
</evidence>
<feature type="compositionally biased region" description="Low complexity" evidence="5">
    <location>
        <begin position="198"/>
        <end position="211"/>
    </location>
</feature>
<reference evidence="6 7" key="1">
    <citation type="submission" date="2022-12" db="EMBL/GenBank/DDBJ databases">
        <title>Genomic features and morphological characterization of a novel Knufia sp. strain isolated from spacecraft assembly facility.</title>
        <authorList>
            <person name="Teixeira M."/>
            <person name="Chander A.M."/>
            <person name="Stajich J.E."/>
            <person name="Venkateswaran K."/>
        </authorList>
    </citation>
    <scope>NUCLEOTIDE SEQUENCE [LARGE SCALE GENOMIC DNA]</scope>
    <source>
        <strain evidence="6 7">FJI-L2-BK-P2</strain>
    </source>
</reference>
<feature type="compositionally biased region" description="Basic and acidic residues" evidence="5">
    <location>
        <begin position="427"/>
        <end position="439"/>
    </location>
</feature>
<evidence type="ECO:0000256" key="3">
    <source>
        <dbReference type="ARBA" id="ARBA00022705"/>
    </source>
</evidence>
<evidence type="ECO:0000256" key="1">
    <source>
        <dbReference type="ARBA" id="ARBA00004123"/>
    </source>
</evidence>
<dbReference type="InterPro" id="IPR041913">
    <property type="entry name" value="POLD3_sf"/>
</dbReference>
<dbReference type="Gene3D" id="3.90.1030.20">
    <property type="entry name" value="DNA polymerase delta, p66 (Cdc27) subunit, wHTH domain"/>
    <property type="match status" value="1"/>
</dbReference>
<dbReference type="GO" id="GO:0003887">
    <property type="term" value="F:DNA-directed DNA polymerase activity"/>
    <property type="evidence" value="ECO:0007669"/>
    <property type="project" value="TreeGrafter"/>
</dbReference>